<protein>
    <submittedName>
        <fullName evidence="1">Uncharacterized protein</fullName>
    </submittedName>
</protein>
<dbReference type="Proteomes" id="UP000828390">
    <property type="component" value="Unassembled WGS sequence"/>
</dbReference>
<proteinExistence type="predicted"/>
<dbReference type="AlphaFoldDB" id="A0A9D4G3Y1"/>
<organism evidence="1 2">
    <name type="scientific">Dreissena polymorpha</name>
    <name type="common">Zebra mussel</name>
    <name type="synonym">Mytilus polymorpha</name>
    <dbReference type="NCBI Taxonomy" id="45954"/>
    <lineage>
        <taxon>Eukaryota</taxon>
        <taxon>Metazoa</taxon>
        <taxon>Spiralia</taxon>
        <taxon>Lophotrochozoa</taxon>
        <taxon>Mollusca</taxon>
        <taxon>Bivalvia</taxon>
        <taxon>Autobranchia</taxon>
        <taxon>Heteroconchia</taxon>
        <taxon>Euheterodonta</taxon>
        <taxon>Imparidentia</taxon>
        <taxon>Neoheterodontei</taxon>
        <taxon>Myida</taxon>
        <taxon>Dreissenoidea</taxon>
        <taxon>Dreissenidae</taxon>
        <taxon>Dreissena</taxon>
    </lineage>
</organism>
<accession>A0A9D4G3Y1</accession>
<keyword evidence="2" id="KW-1185">Reference proteome</keyword>
<name>A0A9D4G3Y1_DREPO</name>
<dbReference type="EMBL" id="JAIWYP010000006">
    <property type="protein sequence ID" value="KAH3809757.1"/>
    <property type="molecule type" value="Genomic_DNA"/>
</dbReference>
<comment type="caution">
    <text evidence="1">The sequence shown here is derived from an EMBL/GenBank/DDBJ whole genome shotgun (WGS) entry which is preliminary data.</text>
</comment>
<reference evidence="1" key="2">
    <citation type="submission" date="2020-11" db="EMBL/GenBank/DDBJ databases">
        <authorList>
            <person name="McCartney M.A."/>
            <person name="Auch B."/>
            <person name="Kono T."/>
            <person name="Mallez S."/>
            <person name="Becker A."/>
            <person name="Gohl D.M."/>
            <person name="Silverstein K.A.T."/>
            <person name="Koren S."/>
            <person name="Bechman K.B."/>
            <person name="Herman A."/>
            <person name="Abrahante J.E."/>
            <person name="Garbe J."/>
        </authorList>
    </citation>
    <scope>NUCLEOTIDE SEQUENCE</scope>
    <source>
        <strain evidence="1">Duluth1</strain>
        <tissue evidence="1">Whole animal</tissue>
    </source>
</reference>
<sequence>MHIHTIIVSCQIKAQSKPFNSTNCAEWRNEPHVINLSHVGGTTDVPKKIDKGVSACMEKLQTMILGNIMEDENDSDEICTSRNMTDNPENISNDEAGAIIASNVGDQLIDPSQNRIPAD</sequence>
<evidence type="ECO:0000313" key="2">
    <source>
        <dbReference type="Proteomes" id="UP000828390"/>
    </source>
</evidence>
<evidence type="ECO:0000313" key="1">
    <source>
        <dbReference type="EMBL" id="KAH3809757.1"/>
    </source>
</evidence>
<gene>
    <name evidence="1" type="ORF">DPMN_138135</name>
</gene>
<reference evidence="1" key="1">
    <citation type="journal article" date="2019" name="bioRxiv">
        <title>The Genome of the Zebra Mussel, Dreissena polymorpha: A Resource for Invasive Species Research.</title>
        <authorList>
            <person name="McCartney M.A."/>
            <person name="Auch B."/>
            <person name="Kono T."/>
            <person name="Mallez S."/>
            <person name="Zhang Y."/>
            <person name="Obille A."/>
            <person name="Becker A."/>
            <person name="Abrahante J.E."/>
            <person name="Garbe J."/>
            <person name="Badalamenti J.P."/>
            <person name="Herman A."/>
            <person name="Mangelson H."/>
            <person name="Liachko I."/>
            <person name="Sullivan S."/>
            <person name="Sone E.D."/>
            <person name="Koren S."/>
            <person name="Silverstein K.A.T."/>
            <person name="Beckman K.B."/>
            <person name="Gohl D.M."/>
        </authorList>
    </citation>
    <scope>NUCLEOTIDE SEQUENCE</scope>
    <source>
        <strain evidence="1">Duluth1</strain>
        <tissue evidence="1">Whole animal</tissue>
    </source>
</reference>